<sequence>MAQNLPSQKIHTTEITAVTISQDGKFITSFSKLDEIVALWNYPTGLNTPVTLELNYLKKNKKVDIKTIIDTKNKVTCEFDLTMSKKLLYDNRLFIILYSSECDKPMILDDEMEYFSPDCLKDVFGRAEFLADGETLVFTLNPLTNKNYAIFHQWEPHNIFDVIDIDTGKCYLRIMPTQGETTYKISNMRISSAGDLLAFKTSLGGLHVYDLCSGLAVMSKKLIFPCDFQFVNGVVSSNLNHNILIVDEWNWVNMFRKQPIQYTDVFTSNYKDDRDLITGYKVEKYPSFSPSVKLVRDFPDVNVPLGKLVLDESCSEYVISSRSLQIRFASGVKLFCIDEQNIILVSSRMIILFYAIDNDMRKLVWRPPHYLLNINKFSYQCINDFSNGRILWIDITYGDSMKNYYTIIPLDVAISGHDLPDEWMQHSCECQGPVEFLNLLSIKLYKHCNTFNSAKTICNLIRYKVTRYDEYTPTEILEEILQHNHYKPTIWV</sequence>
<dbReference type="OrthoDB" id="310870at2759"/>
<accession>A0A916EHQ6</accession>
<protein>
    <submittedName>
        <fullName evidence="1">Uncharacterized protein</fullName>
    </submittedName>
</protein>
<dbReference type="AlphaFoldDB" id="A0A916EHQ6"/>
<comment type="caution">
    <text evidence="1">The sequence shown here is derived from an EMBL/GenBank/DDBJ whole genome shotgun (WGS) entry which is preliminary data.</text>
</comment>
<evidence type="ECO:0000313" key="2">
    <source>
        <dbReference type="Proteomes" id="UP000684084"/>
    </source>
</evidence>
<organism evidence="1 2">
    <name type="scientific">Rhizophagus irregularis</name>
    <dbReference type="NCBI Taxonomy" id="588596"/>
    <lineage>
        <taxon>Eukaryota</taxon>
        <taxon>Fungi</taxon>
        <taxon>Fungi incertae sedis</taxon>
        <taxon>Mucoromycota</taxon>
        <taxon>Glomeromycotina</taxon>
        <taxon>Glomeromycetes</taxon>
        <taxon>Glomerales</taxon>
        <taxon>Glomeraceae</taxon>
        <taxon>Rhizophagus</taxon>
    </lineage>
</organism>
<evidence type="ECO:0000313" key="1">
    <source>
        <dbReference type="EMBL" id="CAB5383663.1"/>
    </source>
</evidence>
<dbReference type="VEuPathDB" id="FungiDB:RhiirFUN_017035"/>
<gene>
    <name evidence="1" type="ORF">CHRIB12_LOCUS18508</name>
</gene>
<dbReference type="Proteomes" id="UP000684084">
    <property type="component" value="Unassembled WGS sequence"/>
</dbReference>
<name>A0A916EHQ6_9GLOM</name>
<proteinExistence type="predicted"/>
<reference evidence="1" key="1">
    <citation type="submission" date="2020-05" db="EMBL/GenBank/DDBJ databases">
        <authorList>
            <person name="Rincon C."/>
            <person name="Sanders R I."/>
            <person name="Robbins C."/>
            <person name="Chaturvedi A."/>
        </authorList>
    </citation>
    <scope>NUCLEOTIDE SEQUENCE</scope>
    <source>
        <strain evidence="1">CHB12</strain>
    </source>
</reference>
<dbReference type="EMBL" id="CAGKOT010000049">
    <property type="protein sequence ID" value="CAB5383663.1"/>
    <property type="molecule type" value="Genomic_DNA"/>
</dbReference>